<proteinExistence type="predicted"/>
<evidence type="ECO:0000313" key="2">
    <source>
        <dbReference type="EMBL" id="KAE8326966.1"/>
    </source>
</evidence>
<dbReference type="AlphaFoldDB" id="A0A5N6X3R7"/>
<organism evidence="2 3">
    <name type="scientific">Aspergillus sergii</name>
    <dbReference type="NCBI Taxonomy" id="1034303"/>
    <lineage>
        <taxon>Eukaryota</taxon>
        <taxon>Fungi</taxon>
        <taxon>Dikarya</taxon>
        <taxon>Ascomycota</taxon>
        <taxon>Pezizomycotina</taxon>
        <taxon>Eurotiomycetes</taxon>
        <taxon>Eurotiomycetidae</taxon>
        <taxon>Eurotiales</taxon>
        <taxon>Aspergillaceae</taxon>
        <taxon>Aspergillus</taxon>
        <taxon>Aspergillus subgen. Circumdati</taxon>
    </lineage>
</organism>
<feature type="compositionally biased region" description="Polar residues" evidence="1">
    <location>
        <begin position="60"/>
        <end position="74"/>
    </location>
</feature>
<name>A0A5N6X3R7_9EURO</name>
<evidence type="ECO:0000256" key="1">
    <source>
        <dbReference type="SAM" id="MobiDB-lite"/>
    </source>
</evidence>
<accession>A0A5N6X3R7</accession>
<keyword evidence="3" id="KW-1185">Reference proteome</keyword>
<gene>
    <name evidence="2" type="ORF">BDV39DRAFT_176045</name>
</gene>
<reference evidence="3" key="1">
    <citation type="submission" date="2019-04" db="EMBL/GenBank/DDBJ databases">
        <title>Friends and foes A comparative genomics studyof 23 Aspergillus species from section Flavi.</title>
        <authorList>
            <consortium name="DOE Joint Genome Institute"/>
            <person name="Kjaerbolling I."/>
            <person name="Vesth T."/>
            <person name="Frisvad J.C."/>
            <person name="Nybo J.L."/>
            <person name="Theobald S."/>
            <person name="Kildgaard S."/>
            <person name="Isbrandt T."/>
            <person name="Kuo A."/>
            <person name="Sato A."/>
            <person name="Lyhne E.K."/>
            <person name="Kogle M.E."/>
            <person name="Wiebenga A."/>
            <person name="Kun R.S."/>
            <person name="Lubbers R.J."/>
            <person name="Makela M.R."/>
            <person name="Barry K."/>
            <person name="Chovatia M."/>
            <person name="Clum A."/>
            <person name="Daum C."/>
            <person name="Haridas S."/>
            <person name="He G."/>
            <person name="LaButti K."/>
            <person name="Lipzen A."/>
            <person name="Mondo S."/>
            <person name="Riley R."/>
            <person name="Salamov A."/>
            <person name="Simmons B.A."/>
            <person name="Magnuson J.K."/>
            <person name="Henrissat B."/>
            <person name="Mortensen U.H."/>
            <person name="Larsen T.O."/>
            <person name="Devries R.P."/>
            <person name="Grigoriev I.V."/>
            <person name="Machida M."/>
            <person name="Baker S.E."/>
            <person name="Andersen M.R."/>
        </authorList>
    </citation>
    <scope>NUCLEOTIDE SEQUENCE [LARGE SCALE GENOMIC DNA]</scope>
    <source>
        <strain evidence="3">CBS 130017</strain>
    </source>
</reference>
<protein>
    <submittedName>
        <fullName evidence="2">Uncharacterized protein</fullName>
    </submittedName>
</protein>
<sequence length="74" mass="8054">MTRKLSSGSVAIQIASTTCSTELIPPTQSKCKRYYELDSSLEYATLAAGTSWRKRKPQIRSGSRRSSAVDNLGG</sequence>
<dbReference type="EMBL" id="ML741795">
    <property type="protein sequence ID" value="KAE8326966.1"/>
    <property type="molecule type" value="Genomic_DNA"/>
</dbReference>
<evidence type="ECO:0000313" key="3">
    <source>
        <dbReference type="Proteomes" id="UP000325945"/>
    </source>
</evidence>
<dbReference type="Proteomes" id="UP000325945">
    <property type="component" value="Unassembled WGS sequence"/>
</dbReference>
<feature type="region of interest" description="Disordered" evidence="1">
    <location>
        <begin position="54"/>
        <end position="74"/>
    </location>
</feature>